<proteinExistence type="predicted"/>
<dbReference type="Gene3D" id="3.20.20.140">
    <property type="entry name" value="Metal-dependent hydrolases"/>
    <property type="match status" value="1"/>
</dbReference>
<dbReference type="HOGENOM" id="CLU_009942_6_1_11"/>
<evidence type="ECO:0000313" key="4">
    <source>
        <dbReference type="Proteomes" id="UP000006659"/>
    </source>
</evidence>
<feature type="domain" description="Amidohydrolase 3" evidence="2">
    <location>
        <begin position="94"/>
        <end position="607"/>
    </location>
</feature>
<dbReference type="eggNOG" id="COG1574">
    <property type="taxonomic scope" value="Bacteria"/>
</dbReference>
<dbReference type="EMBL" id="CP002917">
    <property type="protein sequence ID" value="AEK38030.1"/>
    <property type="molecule type" value="Genomic_DNA"/>
</dbReference>
<dbReference type="CDD" id="cd01300">
    <property type="entry name" value="YtcJ_like"/>
    <property type="match status" value="1"/>
</dbReference>
<dbReference type="AlphaFoldDB" id="G0HHS6"/>
<dbReference type="PANTHER" id="PTHR22642:SF2">
    <property type="entry name" value="PROTEIN LONG AFTER FAR-RED 3"/>
    <property type="match status" value="1"/>
</dbReference>
<name>G0HHS6_CORVD</name>
<keyword evidence="3" id="KW-0378">Hydrolase</keyword>
<dbReference type="InterPro" id="IPR013108">
    <property type="entry name" value="Amidohydro_3"/>
</dbReference>
<dbReference type="STRING" id="858619.CVAR_2691"/>
<dbReference type="Gene3D" id="3.10.310.70">
    <property type="match status" value="1"/>
</dbReference>
<accession>G0HHS6</accession>
<dbReference type="SUPFAM" id="SSF51556">
    <property type="entry name" value="Metallo-dependent hydrolases"/>
    <property type="match status" value="1"/>
</dbReference>
<dbReference type="KEGG" id="cva:CVAR_2691"/>
<evidence type="ECO:0000313" key="3">
    <source>
        <dbReference type="EMBL" id="AEK38030.1"/>
    </source>
</evidence>
<dbReference type="Proteomes" id="UP000006659">
    <property type="component" value="Chromosome"/>
</dbReference>
<organism evidence="3 4">
    <name type="scientific">Corynebacterium variabile (strain DSM 44702 / CIP 107183 / JCM 12073 / NCIMB 30131)</name>
    <name type="common">Corynebacterium mooreparkense</name>
    <dbReference type="NCBI Taxonomy" id="858619"/>
    <lineage>
        <taxon>Bacteria</taxon>
        <taxon>Bacillati</taxon>
        <taxon>Actinomycetota</taxon>
        <taxon>Actinomycetes</taxon>
        <taxon>Mycobacteriales</taxon>
        <taxon>Corynebacteriaceae</taxon>
        <taxon>Corynebacterium</taxon>
    </lineage>
</organism>
<feature type="region of interest" description="Disordered" evidence="1">
    <location>
        <begin position="1"/>
        <end position="40"/>
    </location>
</feature>
<dbReference type="InterPro" id="IPR032466">
    <property type="entry name" value="Metal_Hydrolase"/>
</dbReference>
<dbReference type="SUPFAM" id="SSF51338">
    <property type="entry name" value="Composite domain of metallo-dependent hydrolases"/>
    <property type="match status" value="1"/>
</dbReference>
<dbReference type="InterPro" id="IPR011059">
    <property type="entry name" value="Metal-dep_hydrolase_composite"/>
</dbReference>
<sequence>MPTGGYSPDRWTAYGKQIPRKHSRPILSRSPGSMTGLQSRDMTTSAHDSAATFTVTDADVYLGNGVWRHGAVHVADGVISAFSPDPADLPADCRIIDAAGGSLLPGFQDAHVHPPHGGVGMLGVDLTPVHDVDAYLKLIGAWATAHPEAEVIVGSGWYGDLFEGGMPTAGVLDRVASVGSRPVIIDGHDGHGVWVNSAALAAAGIDASTPEPTDGRIVRDASGTPTGTLLDGAMELVAALAPAQSEETMADALLAAQERLHSVGITAWADAMVGATETQGDPFDTYLDLFDRGLLTARVSLGLWWQRSEGLEQIGLFRARRDLVAGFGAPDRLRATTVKIMQDGMVENLTGAMVDPYVGSCGCGGAGASVGPSFNAPVRLNEAAAALDAADFDLHFHGCGDRAVRECLDAVEYLRTGGGTAPGGTRTVDRRHQIAHVDVVHPDDMARFAELDVTANLQMLWARRDTEMLERKLPQLGAEREAWQFPFGGLHRAGARLAAGSDWPVSDPNPLWAIHTGMQRTAPQVDVHAVGAEAHSVPLERQHALDFTTALDAYLTGSAYVDRLDGVADRIAPGMAADLVILDQPLRYVPDVSTVGVVETFVEGRSVWSR</sequence>
<reference evidence="3 4" key="1">
    <citation type="journal article" date="2011" name="BMC Genomics">
        <title>Complete genome sequence of Corynebacterium variabile DSM 44702 isolated from the surface of smear-ripened cheeses and insights into cheese ripening and flavor generation.</title>
        <authorList>
            <person name="Schroeder J."/>
            <person name="Maus I."/>
            <person name="Trost E."/>
            <person name="Tauch A."/>
        </authorList>
    </citation>
    <scope>NUCLEOTIDE SEQUENCE [LARGE SCALE GENOMIC DNA]</scope>
    <source>
        <strain evidence="4">DSM 44702 / JCM 12073 / NCIMB 30131</strain>
    </source>
</reference>
<protein>
    <submittedName>
        <fullName evidence="3">Putative amidohydrolase</fullName>
    </submittedName>
</protein>
<dbReference type="GO" id="GO:0016810">
    <property type="term" value="F:hydrolase activity, acting on carbon-nitrogen (but not peptide) bonds"/>
    <property type="evidence" value="ECO:0007669"/>
    <property type="project" value="InterPro"/>
</dbReference>
<feature type="compositionally biased region" description="Polar residues" evidence="1">
    <location>
        <begin position="30"/>
        <end position="40"/>
    </location>
</feature>
<evidence type="ECO:0000259" key="2">
    <source>
        <dbReference type="Pfam" id="PF07969"/>
    </source>
</evidence>
<evidence type="ECO:0000256" key="1">
    <source>
        <dbReference type="SAM" id="MobiDB-lite"/>
    </source>
</evidence>
<gene>
    <name evidence="3" type="ordered locus">CVAR_2691</name>
</gene>
<dbReference type="Gene3D" id="2.30.40.10">
    <property type="entry name" value="Urease, subunit C, domain 1"/>
    <property type="match status" value="1"/>
</dbReference>
<dbReference type="Pfam" id="PF07969">
    <property type="entry name" value="Amidohydro_3"/>
    <property type="match status" value="1"/>
</dbReference>
<dbReference type="PANTHER" id="PTHR22642">
    <property type="entry name" value="IMIDAZOLONEPROPIONASE"/>
    <property type="match status" value="1"/>
</dbReference>
<dbReference type="InterPro" id="IPR033932">
    <property type="entry name" value="YtcJ-like"/>
</dbReference>